<dbReference type="PROSITE" id="PS51154">
    <property type="entry name" value="MACRO"/>
    <property type="match status" value="1"/>
</dbReference>
<protein>
    <submittedName>
        <fullName evidence="3">ADP-ribose glycohydrolase</fullName>
    </submittedName>
    <submittedName>
        <fullName evidence="2">ORF_090L</fullName>
    </submittedName>
</protein>
<proteinExistence type="predicted"/>
<evidence type="ECO:0000313" key="4">
    <source>
        <dbReference type="Proteomes" id="UP000201485"/>
    </source>
</evidence>
<dbReference type="GeneID" id="25479139"/>
<evidence type="ECO:0000259" key="1">
    <source>
        <dbReference type="PROSITE" id="PS51154"/>
    </source>
</evidence>
<evidence type="ECO:0000313" key="5">
    <source>
        <dbReference type="Proteomes" id="UP000510602"/>
    </source>
</evidence>
<sequence>MAIIQYITGDLFTSTESLAHCISEDCVMGAGIAVHFKRRFQGVLDLKSQMRKPGQCAVLKRNNRFIYYLVTKKRYCDKPTYTDLRKSLEHMKLHCLQNNVNHVSIPKIGCGLDGLQWSHVANIIESVFHNTNITLTVYML</sequence>
<dbReference type="PANTHER" id="PTHR12521">
    <property type="entry name" value="PROTEIN C6ORF130"/>
    <property type="match status" value="1"/>
</dbReference>
<name>A0A0K1L789_9VIRU</name>
<dbReference type="EMBL" id="KR139659">
    <property type="protein sequence ID" value="AKU37505.1"/>
    <property type="molecule type" value="Genomic_DNA"/>
</dbReference>
<evidence type="ECO:0000313" key="2">
    <source>
        <dbReference type="EMBL" id="AKU37505.1"/>
    </source>
</evidence>
<dbReference type="GO" id="GO:0140291">
    <property type="term" value="P:peptidyl-glutamate ADP-deribosylation"/>
    <property type="evidence" value="ECO:0007669"/>
    <property type="project" value="TreeGrafter"/>
</dbReference>
<dbReference type="Proteomes" id="UP000510602">
    <property type="component" value="Segment"/>
</dbReference>
<keyword evidence="3" id="KW-0378">Hydrolase</keyword>
<dbReference type="RefSeq" id="YP_009163851.1">
    <property type="nucleotide sequence ID" value="NC_027778.1"/>
</dbReference>
<reference evidence="3 5" key="2">
    <citation type="submission" date="2019-10" db="EMBL/GenBank/DDBJ databases">
        <authorList>
            <person name="Kayansamruaj P."/>
        </authorList>
    </citation>
    <scope>NUCLEOTIDE SEQUENCE [LARGE SCALE GENOMIC DNA]</scope>
    <source>
        <strain evidence="3">SDDV_Thai_2019</strain>
    </source>
</reference>
<accession>A0A0K1L789</accession>
<gene>
    <name evidence="2" type="ORF">SDDV_090</name>
</gene>
<dbReference type="GO" id="GO:0016787">
    <property type="term" value="F:hydrolase activity"/>
    <property type="evidence" value="ECO:0007669"/>
    <property type="project" value="UniProtKB-KW"/>
</dbReference>
<dbReference type="InterPro" id="IPR002589">
    <property type="entry name" value="Macro_dom"/>
</dbReference>
<dbReference type="Proteomes" id="UP000201485">
    <property type="component" value="Segment"/>
</dbReference>
<dbReference type="Gene3D" id="3.40.220.10">
    <property type="entry name" value="Leucine Aminopeptidase, subunit E, domain 1"/>
    <property type="match status" value="1"/>
</dbReference>
<keyword evidence="4" id="KW-1185">Reference proteome</keyword>
<organism evidence="2 4">
    <name type="scientific">Scale drop disease virus</name>
    <dbReference type="NCBI Taxonomy" id="1697349"/>
    <lineage>
        <taxon>Viruses</taxon>
        <taxon>Varidnaviria</taxon>
        <taxon>Bamfordvirae</taxon>
        <taxon>Nucleocytoviricota</taxon>
        <taxon>Megaviricetes</taxon>
        <taxon>Pimascovirales</taxon>
        <taxon>Pimascovirales incertae sedis</taxon>
        <taxon>Iridoviridae</taxon>
        <taxon>Alphairidovirinae</taxon>
        <taxon>Megalocytivirus</taxon>
        <taxon>Megalocytivirus lates1</taxon>
    </lineage>
</organism>
<dbReference type="PANTHER" id="PTHR12521:SF0">
    <property type="entry name" value="ADP-RIBOSE GLYCOHYDROLASE OARD1"/>
    <property type="match status" value="1"/>
</dbReference>
<dbReference type="CDD" id="cd02901">
    <property type="entry name" value="Macro_Poa1p-like"/>
    <property type="match status" value="1"/>
</dbReference>
<dbReference type="EMBL" id="MN562489">
    <property type="protein sequence ID" value="QLI60764.1"/>
    <property type="molecule type" value="Genomic_DNA"/>
</dbReference>
<dbReference type="SUPFAM" id="SSF52949">
    <property type="entry name" value="Macro domain-like"/>
    <property type="match status" value="1"/>
</dbReference>
<evidence type="ECO:0000313" key="3">
    <source>
        <dbReference type="EMBL" id="QLI60764.1"/>
    </source>
</evidence>
<reference evidence="2 4" key="1">
    <citation type="journal article" date="2015" name="PLoS Pathog.">
        <title>A Novel Virus Causes Scale Drop Disease in Lates calcarifer.</title>
        <authorList>
            <person name="de Groof A."/>
            <person name="Guelen L."/>
            <person name="Deijs M."/>
            <person name="van der Wal Y."/>
            <person name="Miyata M."/>
            <person name="Ng K.S."/>
            <person name="van Grinsven L."/>
            <person name="Simmelink B."/>
            <person name="Biermann Y."/>
            <person name="Grisez L."/>
            <person name="van Lent J."/>
            <person name="de Ronde A."/>
            <person name="Chang S.F."/>
            <person name="Schrier C."/>
            <person name="van der Hoek L."/>
        </authorList>
    </citation>
    <scope>NUCLEOTIDE SEQUENCE [LARGE SCALE GENOMIC DNA]</scope>
    <source>
        <strain evidence="2">C4575</strain>
    </source>
</reference>
<feature type="domain" description="Macro" evidence="1">
    <location>
        <begin position="1"/>
        <end position="140"/>
    </location>
</feature>
<dbReference type="Pfam" id="PF01661">
    <property type="entry name" value="Macro"/>
    <property type="match status" value="1"/>
</dbReference>
<dbReference type="InterPro" id="IPR050892">
    <property type="entry name" value="ADP-ribose_metab_enzymes"/>
</dbReference>
<dbReference type="OrthoDB" id="27478at10239"/>
<dbReference type="InterPro" id="IPR043472">
    <property type="entry name" value="Macro_dom-like"/>
</dbReference>
<dbReference type="KEGG" id="vg:25479139"/>